<evidence type="ECO:0000313" key="1">
    <source>
        <dbReference type="EMBL" id="OUN55414.1"/>
    </source>
</evidence>
<comment type="caution">
    <text evidence="1">The sequence shown here is derived from an EMBL/GenBank/DDBJ whole genome shotgun (WGS) entry which is preliminary data.</text>
</comment>
<dbReference type="EMBL" id="NFHS01000003">
    <property type="protein sequence ID" value="OUN55414.1"/>
    <property type="molecule type" value="Genomic_DNA"/>
</dbReference>
<gene>
    <name evidence="1" type="ORF">B5G17_06770</name>
</gene>
<dbReference type="RefSeq" id="WP_087332461.1">
    <property type="nucleotide sequence ID" value="NZ_NFHS01000003.1"/>
</dbReference>
<dbReference type="Proteomes" id="UP000196329">
    <property type="component" value="Unassembled WGS sequence"/>
</dbReference>
<protein>
    <recommendedName>
        <fullName evidence="3">Glycosyltransferase</fullName>
    </recommendedName>
</protein>
<accession>A0A1Y3V2Y3</accession>
<evidence type="ECO:0008006" key="3">
    <source>
        <dbReference type="Google" id="ProtNLM"/>
    </source>
</evidence>
<dbReference type="SUPFAM" id="SSF53756">
    <property type="entry name" value="UDP-Glycosyltransferase/glycogen phosphorylase"/>
    <property type="match status" value="1"/>
</dbReference>
<sequence length="331" mass="38752">MNKVHGIENIQLKKLFVINTKRNRYREFLKIIFSAVQNIRLSFFKKGYDAIIIPYNNPLFLPFIGLYSCLFKTNIYIVCHGELELLCNPQEGMIAQLTRFCLIRYFIKHNIPQNVHFIVLGTSILTNLKSMVKNENREHFHSINHPFYFYHVEKVKTNKLGNIKFALIGTVSPEKGLNELIILLDKMSNQLDLTIIGRTTEKQKELEGRGVKIINEYLPREEYIHLIKEMDCVLFFYPCDTYKLIASGTIFDAISLRKKVIALSTDYFKYVEKETHYPMILVDSLEEMKWQITHLVENSKGDLSGDCINALYPFSVNYVSNQLEQIFYLHL</sequence>
<evidence type="ECO:0000313" key="2">
    <source>
        <dbReference type="Proteomes" id="UP000196329"/>
    </source>
</evidence>
<dbReference type="AlphaFoldDB" id="A0A1Y3V2Y3"/>
<proteinExistence type="predicted"/>
<reference evidence="2" key="1">
    <citation type="submission" date="2017-04" db="EMBL/GenBank/DDBJ databases">
        <title>Function of individual gut microbiota members based on whole genome sequencing of pure cultures obtained from chicken caecum.</title>
        <authorList>
            <person name="Medvecky M."/>
            <person name="Cejkova D."/>
            <person name="Polansky O."/>
            <person name="Karasova D."/>
            <person name="Kubasova T."/>
            <person name="Cizek A."/>
            <person name="Rychlik I."/>
        </authorList>
    </citation>
    <scope>NUCLEOTIDE SEQUENCE [LARGE SCALE GENOMIC DNA]</scope>
    <source>
        <strain evidence="2">An67</strain>
    </source>
</reference>
<organism evidence="1 2">
    <name type="scientific">Bacteroides uniformis</name>
    <dbReference type="NCBI Taxonomy" id="820"/>
    <lineage>
        <taxon>Bacteria</taxon>
        <taxon>Pseudomonadati</taxon>
        <taxon>Bacteroidota</taxon>
        <taxon>Bacteroidia</taxon>
        <taxon>Bacteroidales</taxon>
        <taxon>Bacteroidaceae</taxon>
        <taxon>Bacteroides</taxon>
    </lineage>
</organism>
<dbReference type="Gene3D" id="3.40.50.2000">
    <property type="entry name" value="Glycogen Phosphorylase B"/>
    <property type="match status" value="1"/>
</dbReference>
<name>A0A1Y3V2Y3_BACUN</name>